<dbReference type="EMBL" id="JADEWZ010000008">
    <property type="protein sequence ID" value="MBE9115587.1"/>
    <property type="molecule type" value="Genomic_DNA"/>
</dbReference>
<feature type="region of interest" description="Disordered" evidence="1">
    <location>
        <begin position="54"/>
        <end position="74"/>
    </location>
</feature>
<evidence type="ECO:0000313" key="2">
    <source>
        <dbReference type="EMBL" id="MBE9115587.1"/>
    </source>
</evidence>
<protein>
    <submittedName>
        <fullName evidence="2">DUF928 domain-containing protein</fullName>
    </submittedName>
</protein>
<keyword evidence="3" id="KW-1185">Reference proteome</keyword>
<dbReference type="InterPro" id="IPR010328">
    <property type="entry name" value="DUF928"/>
</dbReference>
<gene>
    <name evidence="2" type="ORF">IQ249_06720</name>
</gene>
<name>A0A8J7DV58_9CYAN</name>
<dbReference type="Pfam" id="PF06051">
    <property type="entry name" value="DUF928"/>
    <property type="match status" value="1"/>
</dbReference>
<accession>A0A8J7DV58</accession>
<evidence type="ECO:0000313" key="3">
    <source>
        <dbReference type="Proteomes" id="UP000654482"/>
    </source>
</evidence>
<organism evidence="2 3">
    <name type="scientific">Lusitaniella coriacea LEGE 07157</name>
    <dbReference type="NCBI Taxonomy" id="945747"/>
    <lineage>
        <taxon>Bacteria</taxon>
        <taxon>Bacillati</taxon>
        <taxon>Cyanobacteriota</taxon>
        <taxon>Cyanophyceae</taxon>
        <taxon>Spirulinales</taxon>
        <taxon>Lusitaniellaceae</taxon>
        <taxon>Lusitaniella</taxon>
    </lineage>
</organism>
<dbReference type="RefSeq" id="WP_194028685.1">
    <property type="nucleotide sequence ID" value="NZ_JADEWZ010000008.1"/>
</dbReference>
<dbReference type="Proteomes" id="UP000654482">
    <property type="component" value="Unassembled WGS sequence"/>
</dbReference>
<proteinExistence type="predicted"/>
<sequence>MTISKTTKIIAAGAGSMLFVQLFGLTPLQKPAERLFGAITLPAAQASTSARPKLFVPNSRRGRPAQSVGAGSRGCEHGDLVPNTVKLLIPSEEVAGQTSYGRPQFFLHLSKSVSAPLKFTLIEDGVNEPLYETQIDAPPSGIVKIEIPKDVPELATNGIYKWSVSLVCNVKRPSANPLFYSWVERVPTTPELEQAISAAQTDLDRARVYASAGLWYEALALLHEAQATHPEDPAIQADFQTLLSEVGLTEVARR</sequence>
<dbReference type="AlphaFoldDB" id="A0A8J7DV58"/>
<evidence type="ECO:0000256" key="1">
    <source>
        <dbReference type="SAM" id="MobiDB-lite"/>
    </source>
</evidence>
<reference evidence="2" key="1">
    <citation type="submission" date="2020-10" db="EMBL/GenBank/DDBJ databases">
        <authorList>
            <person name="Castelo-Branco R."/>
            <person name="Eusebio N."/>
            <person name="Adriana R."/>
            <person name="Vieira A."/>
            <person name="Brugerolle De Fraissinette N."/>
            <person name="Rezende De Castro R."/>
            <person name="Schneider M.P."/>
            <person name="Vasconcelos V."/>
            <person name="Leao P.N."/>
        </authorList>
    </citation>
    <scope>NUCLEOTIDE SEQUENCE</scope>
    <source>
        <strain evidence="2">LEGE 07157</strain>
    </source>
</reference>
<comment type="caution">
    <text evidence="2">The sequence shown here is derived from an EMBL/GenBank/DDBJ whole genome shotgun (WGS) entry which is preliminary data.</text>
</comment>